<dbReference type="Gene3D" id="3.20.20.80">
    <property type="entry name" value="Glycosidases"/>
    <property type="match status" value="1"/>
</dbReference>
<evidence type="ECO:0000256" key="3">
    <source>
        <dbReference type="ARBA" id="ARBA00023295"/>
    </source>
</evidence>
<dbReference type="PRINTS" id="PR00132">
    <property type="entry name" value="GLHYDRLASE2"/>
</dbReference>
<gene>
    <name evidence="7" type="ORF">VB248_02540</name>
</gene>
<evidence type="ECO:0000259" key="5">
    <source>
        <dbReference type="Pfam" id="PF02836"/>
    </source>
</evidence>
<dbReference type="InterPro" id="IPR051913">
    <property type="entry name" value="GH2_Domain-Containing"/>
</dbReference>
<evidence type="ECO:0000256" key="2">
    <source>
        <dbReference type="ARBA" id="ARBA00022801"/>
    </source>
</evidence>
<dbReference type="GO" id="GO:0016787">
    <property type="term" value="F:hydrolase activity"/>
    <property type="evidence" value="ECO:0007669"/>
    <property type="project" value="UniProtKB-KW"/>
</dbReference>
<dbReference type="PROSITE" id="PS00608">
    <property type="entry name" value="GLYCOSYL_HYDROL_F2_2"/>
    <property type="match status" value="1"/>
</dbReference>
<proteinExistence type="inferred from homology"/>
<dbReference type="Pfam" id="PF02837">
    <property type="entry name" value="Glyco_hydro_2_N"/>
    <property type="match status" value="1"/>
</dbReference>
<dbReference type="RefSeq" id="WP_323295162.1">
    <property type="nucleotide sequence ID" value="NZ_JAYFUM010000003.1"/>
</dbReference>
<dbReference type="InterPro" id="IPR006103">
    <property type="entry name" value="Glyco_hydro_2_cat"/>
</dbReference>
<dbReference type="InterPro" id="IPR013783">
    <property type="entry name" value="Ig-like_fold"/>
</dbReference>
<evidence type="ECO:0000313" key="8">
    <source>
        <dbReference type="Proteomes" id="UP001302949"/>
    </source>
</evidence>
<dbReference type="PANTHER" id="PTHR42732:SF1">
    <property type="entry name" value="BETA-MANNOSIDASE"/>
    <property type="match status" value="1"/>
</dbReference>
<dbReference type="Pfam" id="PF02836">
    <property type="entry name" value="Glyco_hydro_2_C"/>
    <property type="match status" value="1"/>
</dbReference>
<dbReference type="EMBL" id="JAYFUM010000003">
    <property type="protein sequence ID" value="MEA5137994.1"/>
    <property type="molecule type" value="Genomic_DNA"/>
</dbReference>
<dbReference type="SUPFAM" id="SSF51445">
    <property type="entry name" value="(Trans)glycosidases"/>
    <property type="match status" value="1"/>
</dbReference>
<dbReference type="Gene3D" id="2.60.40.10">
    <property type="entry name" value="Immunoglobulins"/>
    <property type="match status" value="1"/>
</dbReference>
<dbReference type="SUPFAM" id="SSF49785">
    <property type="entry name" value="Galactose-binding domain-like"/>
    <property type="match status" value="1"/>
</dbReference>
<dbReference type="InterPro" id="IPR008979">
    <property type="entry name" value="Galactose-bd-like_sf"/>
</dbReference>
<dbReference type="InterPro" id="IPR006101">
    <property type="entry name" value="Glyco_hydro_2"/>
</dbReference>
<keyword evidence="8" id="KW-1185">Reference proteome</keyword>
<protein>
    <submittedName>
        <fullName evidence="7">Glycoside hydrolase family 2 TIM barrel-domain containing protein</fullName>
    </submittedName>
</protein>
<dbReference type="Proteomes" id="UP001302949">
    <property type="component" value="Unassembled WGS sequence"/>
</dbReference>
<evidence type="ECO:0000259" key="4">
    <source>
        <dbReference type="Pfam" id="PF00703"/>
    </source>
</evidence>
<dbReference type="InterPro" id="IPR006104">
    <property type="entry name" value="Glyco_hydro_2_N"/>
</dbReference>
<dbReference type="InterPro" id="IPR036156">
    <property type="entry name" value="Beta-gal/glucu_dom_sf"/>
</dbReference>
<evidence type="ECO:0000259" key="6">
    <source>
        <dbReference type="Pfam" id="PF02837"/>
    </source>
</evidence>
<dbReference type="InterPro" id="IPR023232">
    <property type="entry name" value="Glyco_hydro_2_AS"/>
</dbReference>
<accession>A0ABU5Q6F1</accession>
<comment type="similarity">
    <text evidence="1">Belongs to the glycosyl hydrolase 2 family.</text>
</comment>
<dbReference type="Pfam" id="PF00703">
    <property type="entry name" value="Glyco_hydro_2"/>
    <property type="match status" value="1"/>
</dbReference>
<evidence type="ECO:0000256" key="1">
    <source>
        <dbReference type="ARBA" id="ARBA00007401"/>
    </source>
</evidence>
<dbReference type="InterPro" id="IPR017853">
    <property type="entry name" value="GH"/>
</dbReference>
<keyword evidence="2 7" id="KW-0378">Hydrolase</keyword>
<comment type="caution">
    <text evidence="7">The sequence shown here is derived from an EMBL/GenBank/DDBJ whole genome shotgun (WGS) entry which is preliminary data.</text>
</comment>
<dbReference type="Gene3D" id="2.60.120.260">
    <property type="entry name" value="Galactose-binding domain-like"/>
    <property type="match status" value="1"/>
</dbReference>
<feature type="domain" description="Glycosyl hydrolases family 2 sugar binding" evidence="6">
    <location>
        <begin position="92"/>
        <end position="214"/>
    </location>
</feature>
<dbReference type="PANTHER" id="PTHR42732">
    <property type="entry name" value="BETA-GALACTOSIDASE"/>
    <property type="match status" value="1"/>
</dbReference>
<dbReference type="InterPro" id="IPR006102">
    <property type="entry name" value="Ig-like_GH2"/>
</dbReference>
<dbReference type="SUPFAM" id="SSF49303">
    <property type="entry name" value="beta-Galactosidase/glucuronidase domain"/>
    <property type="match status" value="1"/>
</dbReference>
<sequence>MNKVITNFMTGQRFLFAIITYIIAFSTLSAQTPLLQNISGRKTTLLDGLWQSQVDVYGVASQERSGLVKDRKPVKYQFNGENLRNTELVEQDLDVAEQLKVPGDWNTQRENLFYYEGNMWYRKKITLNPQAGKRYFLHFGAVNYEAVVYVNGTKLGQHEGGFTAFQFEVTSLLKAGENKILVNANNIRGENKIPTNITDWWNYGGITRSVNLVEVSETFISDYFIQLEKGKIADIKGWVKLEGSQKSQNVTIEIPEIGLKQTVKPDTSGFAALSFNVKKLQLWSPENPKLYLVKLTSATDTITDKIGFRTIETRGTDILLNGKPIFLKGASIHEEAPFRTGRAYSEGDARTLLTWAKELGSNYVRLAHYPHNETMTRMADEMGLLVWSEIPVYWAVKFEKPDVYVKAETQLLENISRDKNRASIIIWSMANETPETEDRLKFLKKLIDKTKSVDDTRLTAAALFSKASKGLQTIEDPLGEYVDVMGCNEYIGWYTLPAELAPTIQWTSKYNKPLIMSEFGGESVAGLHGKADEIWTEEYQNRIYENQVKMFDNISFLRGTSAWVLMDFRSPLRLLPRKQDFFNRKGLVSDTGIKKMAFYTLKRWYQTK</sequence>
<feature type="domain" description="Glycoside hydrolase family 2 immunoglobulin-like beta-sandwich" evidence="4">
    <location>
        <begin position="218"/>
        <end position="309"/>
    </location>
</feature>
<evidence type="ECO:0000313" key="7">
    <source>
        <dbReference type="EMBL" id="MEA5137994.1"/>
    </source>
</evidence>
<keyword evidence="3" id="KW-0326">Glycosidase</keyword>
<organism evidence="7 8">
    <name type="scientific">Arcicella rigui</name>
    <dbReference type="NCBI Taxonomy" id="797020"/>
    <lineage>
        <taxon>Bacteria</taxon>
        <taxon>Pseudomonadati</taxon>
        <taxon>Bacteroidota</taxon>
        <taxon>Cytophagia</taxon>
        <taxon>Cytophagales</taxon>
        <taxon>Flectobacillaceae</taxon>
        <taxon>Arcicella</taxon>
    </lineage>
</organism>
<name>A0ABU5Q6F1_9BACT</name>
<reference evidence="7 8" key="1">
    <citation type="submission" date="2023-12" db="EMBL/GenBank/DDBJ databases">
        <title>Novel species of the genus Arcicella isolated from rivers.</title>
        <authorList>
            <person name="Lu H."/>
        </authorList>
    </citation>
    <scope>NUCLEOTIDE SEQUENCE [LARGE SCALE GENOMIC DNA]</scope>
    <source>
        <strain evidence="7 8">KCTC 23307</strain>
    </source>
</reference>
<feature type="domain" description="Glycoside hydrolase family 2 catalytic" evidence="5">
    <location>
        <begin position="312"/>
        <end position="553"/>
    </location>
</feature>